<dbReference type="FunFam" id="3.40.366.10:FF:000006">
    <property type="entry name" value="Fatty acid synthase beta subunit dehydratase"/>
    <property type="match status" value="1"/>
</dbReference>
<dbReference type="OrthoDB" id="5417908at2759"/>
<evidence type="ECO:0000259" key="4">
    <source>
        <dbReference type="Pfam" id="PF16073"/>
    </source>
</evidence>
<sequence length="630" mass="68950">MTAHTNRPLVITHGSIESTILTPPSDYLYYQQLTNGFSKSLPEPTEGFADDDEPATKSELLTKFLGYVVNSSVGSSTEKTQAIKLILEEFETRFLHGLDIHTFAASALNDDAHPTTLYKIKNNLIKNYYAGKVALDKNYGLTAATSDKGATSGLLQAAKDKEALVYAIFGGQGNTDDYFEELREVYETYNGLVSDFLHEVQSKVQHLIETTPEMDRIFTNGFDLINWLENPESTPDSTHLLSIPISCPLICVIQLCHYIISCKILGATPGEVRSALQGTTGHSQGLVTALAIASSSSWESFHKESLKAVEFLFFLAVRCLQVYPNTSLPPHTVKDSEENGEGTPGPMLSIRDLTYEQVTKFVKQTNQHLPEAKHIGISLVNGARNVVVTGPPQSLYGLNLNLRNAKAPTGLEQSRIPHSQRKLKFSSRFLPILSPFHSKLLAPAVDLIVADLKKAGIEFNAADLAIPVFDTYNGKDLREQSGSIAARVVDLINLLPVNWETATNFKATHFVDFGPGGASGLGVLTHRNKEGTGVRIVVAGAIGADSEDSEFGYKQELFDRQPSSLKYASNWLKEFQPTLVKTKAGKVYVDTKFSRLLGKAPLMVPGMTPTTVSPEFLLKTLLQAQVSVLT</sequence>
<keyword evidence="1" id="KW-0808">Transferase</keyword>
<gene>
    <name evidence="6" type="ORF">Amon01_000633300</name>
</gene>
<keyword evidence="7" id="KW-1185">Reference proteome</keyword>
<dbReference type="SUPFAM" id="SSF52151">
    <property type="entry name" value="FabD/lysophospholipase-like"/>
    <property type="match status" value="1"/>
</dbReference>
<accession>A0A9W6YWM2</accession>
<name>A0A9W6YWM2_AMBMO</name>
<keyword evidence="2" id="KW-0276">Fatty acid metabolism</keyword>
<dbReference type="FunFam" id="3.40.366.10:FF:000007">
    <property type="entry name" value="Fatty acid synthase beta subunit dehydratase"/>
    <property type="match status" value="1"/>
</dbReference>
<feature type="domain" description="Starter acyltransferase (SAT)" evidence="4">
    <location>
        <begin position="168"/>
        <end position="421"/>
    </location>
</feature>
<organism evidence="6 7">
    <name type="scientific">Ambrosiozyma monospora</name>
    <name type="common">Yeast</name>
    <name type="synonym">Endomycopsis monosporus</name>
    <dbReference type="NCBI Taxonomy" id="43982"/>
    <lineage>
        <taxon>Eukaryota</taxon>
        <taxon>Fungi</taxon>
        <taxon>Dikarya</taxon>
        <taxon>Ascomycota</taxon>
        <taxon>Saccharomycotina</taxon>
        <taxon>Pichiomycetes</taxon>
        <taxon>Pichiales</taxon>
        <taxon>Pichiaceae</taxon>
        <taxon>Ambrosiozyma</taxon>
    </lineage>
</organism>
<dbReference type="Pfam" id="PF17828">
    <property type="entry name" value="FAS_N"/>
    <property type="match status" value="1"/>
</dbReference>
<dbReference type="GO" id="GO:0016740">
    <property type="term" value="F:transferase activity"/>
    <property type="evidence" value="ECO:0007669"/>
    <property type="project" value="UniProtKB-KW"/>
</dbReference>
<dbReference type="InterPro" id="IPR032088">
    <property type="entry name" value="SAT"/>
</dbReference>
<evidence type="ECO:0000256" key="1">
    <source>
        <dbReference type="ARBA" id="ARBA00022679"/>
    </source>
</evidence>
<dbReference type="Pfam" id="PF16073">
    <property type="entry name" value="SAT"/>
    <property type="match status" value="1"/>
</dbReference>
<proteinExistence type="predicted"/>
<dbReference type="Gene3D" id="1.20.1050.120">
    <property type="match status" value="1"/>
</dbReference>
<dbReference type="Gene3D" id="3.40.366.10">
    <property type="entry name" value="Malonyl-Coenzyme A Acyl Carrier Protein, domain 2"/>
    <property type="match status" value="2"/>
</dbReference>
<reference evidence="6" key="1">
    <citation type="submission" date="2023-04" db="EMBL/GenBank/DDBJ databases">
        <title>Ambrosiozyma monospora NBRC 1965.</title>
        <authorList>
            <person name="Ichikawa N."/>
            <person name="Sato H."/>
            <person name="Tonouchi N."/>
        </authorList>
    </citation>
    <scope>NUCLEOTIDE SEQUENCE</scope>
    <source>
        <strain evidence="6">NBRC 1965</strain>
    </source>
</reference>
<keyword evidence="3" id="KW-0275">Fatty acid biosynthesis</keyword>
<dbReference type="Gene3D" id="3.20.20.70">
    <property type="entry name" value="Aldolase class I"/>
    <property type="match status" value="1"/>
</dbReference>
<evidence type="ECO:0000256" key="3">
    <source>
        <dbReference type="ARBA" id="ARBA00023160"/>
    </source>
</evidence>
<dbReference type="InterPro" id="IPR016035">
    <property type="entry name" value="Acyl_Trfase/lysoPLipase"/>
</dbReference>
<dbReference type="InterPro" id="IPR041099">
    <property type="entry name" value="FAS1_N"/>
</dbReference>
<dbReference type="InterPro" id="IPR013785">
    <property type="entry name" value="Aldolase_TIM"/>
</dbReference>
<protein>
    <submittedName>
        <fullName evidence="6">Unnamed protein product</fullName>
    </submittedName>
</protein>
<comment type="caution">
    <text evidence="6">The sequence shown here is derived from an EMBL/GenBank/DDBJ whole genome shotgun (WGS) entry which is preliminary data.</text>
</comment>
<feature type="domain" description="Fatty acid synthase subunit beta N-terminal" evidence="5">
    <location>
        <begin position="6"/>
        <end position="134"/>
    </location>
</feature>
<dbReference type="PANTHER" id="PTHR10982:SF21">
    <property type="entry name" value="FATTY ACID SYNTHASE SUBUNIT BETA"/>
    <property type="match status" value="1"/>
</dbReference>
<dbReference type="PANTHER" id="PTHR10982">
    <property type="entry name" value="MALONYL COA-ACYL CARRIER PROTEIN TRANSACYLASE"/>
    <property type="match status" value="1"/>
</dbReference>
<dbReference type="Gene3D" id="6.20.240.10">
    <property type="match status" value="1"/>
</dbReference>
<dbReference type="InterPro" id="IPR050830">
    <property type="entry name" value="Fungal_FAS"/>
</dbReference>
<keyword evidence="3" id="KW-0444">Lipid biosynthesis</keyword>
<dbReference type="EMBL" id="BSXU01003955">
    <property type="protein sequence ID" value="GMG40604.1"/>
    <property type="molecule type" value="Genomic_DNA"/>
</dbReference>
<evidence type="ECO:0000313" key="7">
    <source>
        <dbReference type="Proteomes" id="UP001165063"/>
    </source>
</evidence>
<evidence type="ECO:0000313" key="6">
    <source>
        <dbReference type="EMBL" id="GMG40604.1"/>
    </source>
</evidence>
<evidence type="ECO:0000259" key="5">
    <source>
        <dbReference type="Pfam" id="PF17828"/>
    </source>
</evidence>
<evidence type="ECO:0000256" key="2">
    <source>
        <dbReference type="ARBA" id="ARBA00022832"/>
    </source>
</evidence>
<dbReference type="Proteomes" id="UP001165063">
    <property type="component" value="Unassembled WGS sequence"/>
</dbReference>
<dbReference type="GO" id="GO:0006633">
    <property type="term" value="P:fatty acid biosynthetic process"/>
    <property type="evidence" value="ECO:0007669"/>
    <property type="project" value="UniProtKB-KW"/>
</dbReference>
<dbReference type="AlphaFoldDB" id="A0A9W6YWM2"/>
<keyword evidence="3" id="KW-0443">Lipid metabolism</keyword>
<dbReference type="InterPro" id="IPR001227">
    <property type="entry name" value="Ac_transferase_dom_sf"/>
</dbReference>